<sequence>MIYVLIPSYNEAKNLLKLVTNIAESLNGNKEIIIVDDGSTDKTVQIIKKLVRTYPVKRIGYRQNTGAGHAFKYGFNYLIPSLKNNDLVVTMEADNTTDYKSLNKMVSFAKKNDLVLASPHTKGGSFIGVSSFRIALSRISSFCDSLVFNIKKIKTYSSFYRVYTGKILKKLQEVYGSDFITQNGFSAGVEILVKADRIGAKI</sequence>
<comment type="caution">
    <text evidence="2">The sequence shown here is derived from an EMBL/GenBank/DDBJ whole genome shotgun (WGS) entry which is preliminary data.</text>
</comment>
<dbReference type="PANTHER" id="PTHR48090">
    <property type="entry name" value="UNDECAPRENYL-PHOSPHATE 4-DEOXY-4-FORMAMIDO-L-ARABINOSE TRANSFERASE-RELATED"/>
    <property type="match status" value="1"/>
</dbReference>
<organism evidence="2 3">
    <name type="scientific">Candidatus Curtissbacteria bacterium RIFCSPHIGHO2_12_FULL_38_9b</name>
    <dbReference type="NCBI Taxonomy" id="1797720"/>
    <lineage>
        <taxon>Bacteria</taxon>
        <taxon>Candidatus Curtissiibacteriota</taxon>
    </lineage>
</organism>
<dbReference type="SUPFAM" id="SSF53448">
    <property type="entry name" value="Nucleotide-diphospho-sugar transferases"/>
    <property type="match status" value="1"/>
</dbReference>
<dbReference type="CDD" id="cd04179">
    <property type="entry name" value="DPM_DPG-synthase_like"/>
    <property type="match status" value="1"/>
</dbReference>
<dbReference type="InterPro" id="IPR050256">
    <property type="entry name" value="Glycosyltransferase_2"/>
</dbReference>
<dbReference type="AlphaFoldDB" id="A0A1F5GVM6"/>
<dbReference type="PANTHER" id="PTHR48090:SF7">
    <property type="entry name" value="RFBJ PROTEIN"/>
    <property type="match status" value="1"/>
</dbReference>
<gene>
    <name evidence="2" type="ORF">A3F02_00030</name>
</gene>
<dbReference type="Proteomes" id="UP000176666">
    <property type="component" value="Unassembled WGS sequence"/>
</dbReference>
<reference evidence="2 3" key="1">
    <citation type="journal article" date="2016" name="Nat. Commun.">
        <title>Thousands of microbial genomes shed light on interconnected biogeochemical processes in an aquifer system.</title>
        <authorList>
            <person name="Anantharaman K."/>
            <person name="Brown C.T."/>
            <person name="Hug L.A."/>
            <person name="Sharon I."/>
            <person name="Castelle C.J."/>
            <person name="Probst A.J."/>
            <person name="Thomas B.C."/>
            <person name="Singh A."/>
            <person name="Wilkins M.J."/>
            <person name="Karaoz U."/>
            <person name="Brodie E.L."/>
            <person name="Williams K.H."/>
            <person name="Hubbard S.S."/>
            <person name="Banfield J.F."/>
        </authorList>
    </citation>
    <scope>NUCLEOTIDE SEQUENCE [LARGE SCALE GENOMIC DNA]</scope>
</reference>
<accession>A0A1F5GVM6</accession>
<evidence type="ECO:0000259" key="1">
    <source>
        <dbReference type="Pfam" id="PF00535"/>
    </source>
</evidence>
<protein>
    <recommendedName>
        <fullName evidence="1">Glycosyltransferase 2-like domain-containing protein</fullName>
    </recommendedName>
</protein>
<dbReference type="InterPro" id="IPR001173">
    <property type="entry name" value="Glyco_trans_2-like"/>
</dbReference>
<evidence type="ECO:0000313" key="2">
    <source>
        <dbReference type="EMBL" id="OGD95875.1"/>
    </source>
</evidence>
<proteinExistence type="predicted"/>
<dbReference type="Pfam" id="PF00535">
    <property type="entry name" value="Glycos_transf_2"/>
    <property type="match status" value="1"/>
</dbReference>
<evidence type="ECO:0000313" key="3">
    <source>
        <dbReference type="Proteomes" id="UP000176666"/>
    </source>
</evidence>
<dbReference type="InterPro" id="IPR029044">
    <property type="entry name" value="Nucleotide-diphossugar_trans"/>
</dbReference>
<dbReference type="Gene3D" id="3.90.550.10">
    <property type="entry name" value="Spore Coat Polysaccharide Biosynthesis Protein SpsA, Chain A"/>
    <property type="match status" value="1"/>
</dbReference>
<dbReference type="EMBL" id="MFBJ01000041">
    <property type="protein sequence ID" value="OGD95875.1"/>
    <property type="molecule type" value="Genomic_DNA"/>
</dbReference>
<feature type="domain" description="Glycosyltransferase 2-like" evidence="1">
    <location>
        <begin position="4"/>
        <end position="120"/>
    </location>
</feature>
<feature type="non-terminal residue" evidence="2">
    <location>
        <position position="202"/>
    </location>
</feature>
<name>A0A1F5GVM6_9BACT</name>